<protein>
    <submittedName>
        <fullName evidence="1">Uncharacterized protein</fullName>
    </submittedName>
</protein>
<dbReference type="AlphaFoldDB" id="A0A6F8XZA3"/>
<accession>A0A6F8XZA3</accession>
<evidence type="ECO:0000313" key="2">
    <source>
        <dbReference type="Proteomes" id="UP000502508"/>
    </source>
</evidence>
<dbReference type="Proteomes" id="UP000502508">
    <property type="component" value="Chromosome"/>
</dbReference>
<dbReference type="RefSeq" id="WP_173038983.1">
    <property type="nucleotide sequence ID" value="NZ_AP022870.1"/>
</dbReference>
<reference evidence="1 2" key="1">
    <citation type="submission" date="2020-03" db="EMBL/GenBank/DDBJ databases">
        <title>Whole genome shotgun sequence of Phytohabitans flavus NBRC 107702.</title>
        <authorList>
            <person name="Komaki H."/>
            <person name="Tamura T."/>
        </authorList>
    </citation>
    <scope>NUCLEOTIDE SEQUENCE [LARGE SCALE GENOMIC DNA]</scope>
    <source>
        <strain evidence="1 2">NBRC 107702</strain>
    </source>
</reference>
<dbReference type="EMBL" id="AP022870">
    <property type="protein sequence ID" value="BCB79137.1"/>
    <property type="molecule type" value="Genomic_DNA"/>
</dbReference>
<keyword evidence="2" id="KW-1185">Reference proteome</keyword>
<organism evidence="1 2">
    <name type="scientific">Phytohabitans flavus</name>
    <dbReference type="NCBI Taxonomy" id="1076124"/>
    <lineage>
        <taxon>Bacteria</taxon>
        <taxon>Bacillati</taxon>
        <taxon>Actinomycetota</taxon>
        <taxon>Actinomycetes</taxon>
        <taxon>Micromonosporales</taxon>
        <taxon>Micromonosporaceae</taxon>
    </lineage>
</organism>
<dbReference type="KEGG" id="pfla:Pflav_055470"/>
<proteinExistence type="predicted"/>
<reference evidence="1 2" key="2">
    <citation type="submission" date="2020-03" db="EMBL/GenBank/DDBJ databases">
        <authorList>
            <person name="Ichikawa N."/>
            <person name="Kimura A."/>
            <person name="Kitahashi Y."/>
            <person name="Uohara A."/>
        </authorList>
    </citation>
    <scope>NUCLEOTIDE SEQUENCE [LARGE SCALE GENOMIC DNA]</scope>
    <source>
        <strain evidence="1 2">NBRC 107702</strain>
    </source>
</reference>
<evidence type="ECO:0000313" key="1">
    <source>
        <dbReference type="EMBL" id="BCB79137.1"/>
    </source>
</evidence>
<gene>
    <name evidence="1" type="ORF">Pflav_055470</name>
</gene>
<name>A0A6F8XZA3_9ACTN</name>
<sequence>MTPYTPPADVLPRLTAVIADALADLLDDADLTAASNALDQGDLDLHRDIDNWIHIRIGGKAGVLIRAHVLPPDPTTEKLAKTGRPVHENLDAS</sequence>